<organism evidence="2 3">
    <name type="scientific">Niastella populi</name>
    <dbReference type="NCBI Taxonomy" id="550983"/>
    <lineage>
        <taxon>Bacteria</taxon>
        <taxon>Pseudomonadati</taxon>
        <taxon>Bacteroidota</taxon>
        <taxon>Chitinophagia</taxon>
        <taxon>Chitinophagales</taxon>
        <taxon>Chitinophagaceae</taxon>
        <taxon>Niastella</taxon>
    </lineage>
</organism>
<dbReference type="EMBL" id="LWBP01000187">
    <property type="protein sequence ID" value="OQP58806.1"/>
    <property type="molecule type" value="Genomic_DNA"/>
</dbReference>
<evidence type="ECO:0000313" key="3">
    <source>
        <dbReference type="Proteomes" id="UP000192276"/>
    </source>
</evidence>
<dbReference type="OrthoDB" id="672155at2"/>
<sequence length="152" mass="16895">MKKLLLLLTGGLFFCMSISGQINIDSLSLVAEISQDQLKLGKLKNLLEQQENSNLIASEKAQSSANQNSTAADNLSESPDSKKLARKAKNRAGDAKKDARSARKESKMLNRLNEDILFLENRIAANQVKLNKHIEVGTYRMANDTIPFDRSF</sequence>
<comment type="caution">
    <text evidence="2">The sequence shown here is derived from an EMBL/GenBank/DDBJ whole genome shotgun (WGS) entry which is preliminary data.</text>
</comment>
<protein>
    <submittedName>
        <fullName evidence="2">Uncharacterized protein</fullName>
    </submittedName>
</protein>
<proteinExistence type="predicted"/>
<dbReference type="Proteomes" id="UP000192276">
    <property type="component" value="Unassembled WGS sequence"/>
</dbReference>
<feature type="compositionally biased region" description="Low complexity" evidence="1">
    <location>
        <begin position="61"/>
        <end position="72"/>
    </location>
</feature>
<dbReference type="AlphaFoldDB" id="A0A1V9FKQ9"/>
<evidence type="ECO:0000313" key="2">
    <source>
        <dbReference type="EMBL" id="OQP58806.1"/>
    </source>
</evidence>
<gene>
    <name evidence="2" type="ORF">A4R26_22855</name>
</gene>
<keyword evidence="3" id="KW-1185">Reference proteome</keyword>
<accession>A0A1V9FKQ9</accession>
<evidence type="ECO:0000256" key="1">
    <source>
        <dbReference type="SAM" id="MobiDB-lite"/>
    </source>
</evidence>
<name>A0A1V9FKQ9_9BACT</name>
<reference evidence="3" key="1">
    <citation type="submission" date="2016-04" db="EMBL/GenBank/DDBJ databases">
        <authorList>
            <person name="Chen L."/>
            <person name="Zhuang W."/>
            <person name="Wang G."/>
        </authorList>
    </citation>
    <scope>NUCLEOTIDE SEQUENCE [LARGE SCALE GENOMIC DNA]</scope>
    <source>
        <strain evidence="3">208</strain>
    </source>
</reference>
<feature type="region of interest" description="Disordered" evidence="1">
    <location>
        <begin position="55"/>
        <end position="106"/>
    </location>
</feature>
<feature type="compositionally biased region" description="Basic and acidic residues" evidence="1">
    <location>
        <begin position="91"/>
        <end position="106"/>
    </location>
</feature>
<dbReference type="RefSeq" id="WP_081165267.1">
    <property type="nucleotide sequence ID" value="NZ_LWBP01000187.1"/>
</dbReference>